<sequence length="45" mass="5281">MASLLLSFLPDLSSPMSSHTMEMLPRTGWRIETWLLTPILYQPYR</sequence>
<dbReference type="EMBL" id="JAEFBJ010000009">
    <property type="protein sequence ID" value="KAG7573579.1"/>
    <property type="molecule type" value="Genomic_DNA"/>
</dbReference>
<comment type="caution">
    <text evidence="1">The sequence shown here is derived from an EMBL/GenBank/DDBJ whole genome shotgun (WGS) entry which is preliminary data.</text>
</comment>
<reference evidence="1 2" key="1">
    <citation type="submission" date="2020-12" db="EMBL/GenBank/DDBJ databases">
        <title>Concerted genomic and epigenomic changes stabilize Arabidopsis allopolyploids.</title>
        <authorList>
            <person name="Chen Z."/>
        </authorList>
    </citation>
    <scope>NUCLEOTIDE SEQUENCE [LARGE SCALE GENOMIC DNA]</scope>
    <source>
        <strain evidence="1">As9502</strain>
        <tissue evidence="1">Leaf</tissue>
    </source>
</reference>
<proteinExistence type="predicted"/>
<gene>
    <name evidence="1" type="ORF">ISN44_As09g018530</name>
</gene>
<organism evidence="1 2">
    <name type="scientific">Arabidopsis suecica</name>
    <name type="common">Swedish thale-cress</name>
    <name type="synonym">Cardaminopsis suecica</name>
    <dbReference type="NCBI Taxonomy" id="45249"/>
    <lineage>
        <taxon>Eukaryota</taxon>
        <taxon>Viridiplantae</taxon>
        <taxon>Streptophyta</taxon>
        <taxon>Embryophyta</taxon>
        <taxon>Tracheophyta</taxon>
        <taxon>Spermatophyta</taxon>
        <taxon>Magnoliopsida</taxon>
        <taxon>eudicotyledons</taxon>
        <taxon>Gunneridae</taxon>
        <taxon>Pentapetalae</taxon>
        <taxon>rosids</taxon>
        <taxon>malvids</taxon>
        <taxon>Brassicales</taxon>
        <taxon>Brassicaceae</taxon>
        <taxon>Camelineae</taxon>
        <taxon>Arabidopsis</taxon>
    </lineage>
</organism>
<dbReference type="Proteomes" id="UP000694251">
    <property type="component" value="Chromosome 9"/>
</dbReference>
<evidence type="ECO:0000313" key="2">
    <source>
        <dbReference type="Proteomes" id="UP000694251"/>
    </source>
</evidence>
<name>A0A8T2ALM1_ARASU</name>
<protein>
    <submittedName>
        <fullName evidence="1">Uncharacterized protein</fullName>
    </submittedName>
</protein>
<dbReference type="AlphaFoldDB" id="A0A8T2ALM1"/>
<evidence type="ECO:0000313" key="1">
    <source>
        <dbReference type="EMBL" id="KAG7573579.1"/>
    </source>
</evidence>
<accession>A0A8T2ALM1</accession>
<keyword evidence="2" id="KW-1185">Reference proteome</keyword>